<accession>A0A3M7R3S9</accession>
<organism evidence="1 2">
    <name type="scientific">Brachionus plicatilis</name>
    <name type="common">Marine rotifer</name>
    <name type="synonym">Brachionus muelleri</name>
    <dbReference type="NCBI Taxonomy" id="10195"/>
    <lineage>
        <taxon>Eukaryota</taxon>
        <taxon>Metazoa</taxon>
        <taxon>Spiralia</taxon>
        <taxon>Gnathifera</taxon>
        <taxon>Rotifera</taxon>
        <taxon>Eurotatoria</taxon>
        <taxon>Monogononta</taxon>
        <taxon>Pseudotrocha</taxon>
        <taxon>Ploima</taxon>
        <taxon>Brachionidae</taxon>
        <taxon>Brachionus</taxon>
    </lineage>
</organism>
<proteinExistence type="predicted"/>
<keyword evidence="2" id="KW-1185">Reference proteome</keyword>
<dbReference type="Proteomes" id="UP000276133">
    <property type="component" value="Unassembled WGS sequence"/>
</dbReference>
<dbReference type="AlphaFoldDB" id="A0A3M7R3S9"/>
<evidence type="ECO:0000313" key="1">
    <source>
        <dbReference type="EMBL" id="RNA18196.1"/>
    </source>
</evidence>
<name>A0A3M7R3S9_BRAPC</name>
<comment type="caution">
    <text evidence="1">The sequence shown here is derived from an EMBL/GenBank/DDBJ whole genome shotgun (WGS) entry which is preliminary data.</text>
</comment>
<protein>
    <submittedName>
        <fullName evidence="1">Uncharacterized protein</fullName>
    </submittedName>
</protein>
<sequence length="72" mass="8124">MSHLSLAKTICSQSSSCSMLIELAVWLDERSLAAMNMHVVPSSCKCRFETACRLRNRSKMFMAVMNTSASWF</sequence>
<reference evidence="1 2" key="1">
    <citation type="journal article" date="2018" name="Sci. Rep.">
        <title>Genomic signatures of local adaptation to the degree of environmental predictability in rotifers.</title>
        <authorList>
            <person name="Franch-Gras L."/>
            <person name="Hahn C."/>
            <person name="Garcia-Roger E.M."/>
            <person name="Carmona M.J."/>
            <person name="Serra M."/>
            <person name="Gomez A."/>
        </authorList>
    </citation>
    <scope>NUCLEOTIDE SEQUENCE [LARGE SCALE GENOMIC DNA]</scope>
    <source>
        <strain evidence="1">HYR1</strain>
    </source>
</reference>
<evidence type="ECO:0000313" key="2">
    <source>
        <dbReference type="Proteomes" id="UP000276133"/>
    </source>
</evidence>
<dbReference type="EMBL" id="REGN01004295">
    <property type="protein sequence ID" value="RNA18196.1"/>
    <property type="molecule type" value="Genomic_DNA"/>
</dbReference>
<gene>
    <name evidence="1" type="ORF">BpHYR1_050298</name>
</gene>